<name>A0A9X2RK42_9PROT</name>
<dbReference type="EMBL" id="JANIBC010000004">
    <property type="protein sequence ID" value="MCQ8185222.1"/>
    <property type="molecule type" value="Genomic_DNA"/>
</dbReference>
<proteinExistence type="inferred from homology"/>
<keyword evidence="2 5" id="KW-0418">Kinase</keyword>
<dbReference type="Pfam" id="PF02769">
    <property type="entry name" value="AIRS_C"/>
    <property type="match status" value="1"/>
</dbReference>
<dbReference type="Pfam" id="PF00586">
    <property type="entry name" value="AIRS"/>
    <property type="match status" value="1"/>
</dbReference>
<organism evidence="5 6">
    <name type="scientific">Parvularcula maris</name>
    <dbReference type="NCBI Taxonomy" id="2965077"/>
    <lineage>
        <taxon>Bacteria</taxon>
        <taxon>Pseudomonadati</taxon>
        <taxon>Pseudomonadota</taxon>
        <taxon>Alphaproteobacteria</taxon>
        <taxon>Parvularculales</taxon>
        <taxon>Parvularculaceae</taxon>
        <taxon>Parvularcula</taxon>
    </lineage>
</organism>
<comment type="miscellaneous">
    <text evidence="2">Reaction mechanism of ThiL seems to utilize a direct, inline transfer of the gamma-phosphate of ATP to TMP rather than a phosphorylated enzyme intermediate.</text>
</comment>
<feature type="binding site" evidence="2">
    <location>
        <position position="65"/>
    </location>
    <ligand>
        <name>Mg(2+)</name>
        <dbReference type="ChEBI" id="CHEBI:18420"/>
        <label>3</label>
    </ligand>
</feature>
<dbReference type="InterPro" id="IPR016188">
    <property type="entry name" value="PurM-like_N"/>
</dbReference>
<keyword evidence="6" id="KW-1185">Reference proteome</keyword>
<comment type="pathway">
    <text evidence="2">Cofactor biosynthesis; thiamine diphosphate biosynthesis; thiamine diphosphate from thiamine phosphate: step 1/1.</text>
</comment>
<feature type="binding site" evidence="2">
    <location>
        <position position="44"/>
    </location>
    <ligand>
        <name>substrate</name>
    </ligand>
</feature>
<keyword evidence="2" id="KW-0067">ATP-binding</keyword>
<dbReference type="PANTHER" id="PTHR30270">
    <property type="entry name" value="THIAMINE-MONOPHOSPHATE KINASE"/>
    <property type="match status" value="1"/>
</dbReference>
<reference evidence="5" key="1">
    <citation type="submission" date="2022-07" db="EMBL/GenBank/DDBJ databases">
        <title>Parvularcula maris sp. nov., an algicidal bacterium isolated from seawater.</title>
        <authorList>
            <person name="Li F."/>
        </authorList>
    </citation>
    <scope>NUCLEOTIDE SEQUENCE</scope>
    <source>
        <strain evidence="5">BGMRC 0090</strain>
    </source>
</reference>
<feature type="binding site" evidence="2">
    <location>
        <position position="37"/>
    </location>
    <ligand>
        <name>Mg(2+)</name>
        <dbReference type="ChEBI" id="CHEBI:18420"/>
        <label>2</label>
    </ligand>
</feature>
<dbReference type="RefSeq" id="WP_256619090.1">
    <property type="nucleotide sequence ID" value="NZ_JANIBC010000004.1"/>
</dbReference>
<feature type="binding site" evidence="2">
    <location>
        <position position="248"/>
    </location>
    <ligand>
        <name>substrate</name>
    </ligand>
</feature>
<evidence type="ECO:0000259" key="4">
    <source>
        <dbReference type="Pfam" id="PF02769"/>
    </source>
</evidence>
<dbReference type="InterPro" id="IPR036676">
    <property type="entry name" value="PurM-like_C_sf"/>
</dbReference>
<dbReference type="HAMAP" id="MF_02128">
    <property type="entry name" value="TMP_kinase"/>
    <property type="match status" value="1"/>
</dbReference>
<feature type="binding site" evidence="2">
    <location>
        <position position="198"/>
    </location>
    <ligand>
        <name>Mg(2+)</name>
        <dbReference type="ChEBI" id="CHEBI:18420"/>
        <label>3</label>
    </ligand>
</feature>
<dbReference type="Proteomes" id="UP001142610">
    <property type="component" value="Unassembled WGS sequence"/>
</dbReference>
<gene>
    <name evidence="2 5" type="primary">thiL</name>
    <name evidence="5" type="ORF">NOG11_07430</name>
</gene>
<evidence type="ECO:0000259" key="3">
    <source>
        <dbReference type="Pfam" id="PF00586"/>
    </source>
</evidence>
<dbReference type="GO" id="GO:0009229">
    <property type="term" value="P:thiamine diphosphate biosynthetic process"/>
    <property type="evidence" value="ECO:0007669"/>
    <property type="project" value="UniProtKB-UniRule"/>
</dbReference>
<dbReference type="InterPro" id="IPR010918">
    <property type="entry name" value="PurM-like_C_dom"/>
</dbReference>
<keyword evidence="2" id="KW-0547">Nucleotide-binding</keyword>
<dbReference type="EC" id="2.7.4.16" evidence="2"/>
<feature type="binding site" evidence="2">
    <location>
        <position position="65"/>
    </location>
    <ligand>
        <name>Mg(2+)</name>
        <dbReference type="ChEBI" id="CHEBI:18420"/>
        <label>4</label>
    </ligand>
</feature>
<feature type="binding site" evidence="2">
    <location>
        <position position="200"/>
    </location>
    <ligand>
        <name>ATP</name>
        <dbReference type="ChEBI" id="CHEBI:30616"/>
    </ligand>
</feature>
<evidence type="ECO:0000313" key="6">
    <source>
        <dbReference type="Proteomes" id="UP001142610"/>
    </source>
</evidence>
<keyword evidence="2" id="KW-0479">Metal-binding</keyword>
<protein>
    <recommendedName>
        <fullName evidence="2">Thiamine-monophosphate kinase</fullName>
        <shortName evidence="2">TMP kinase</shortName>
        <shortName evidence="2">Thiamine-phosphate kinase</shortName>
        <ecNumber evidence="2">2.7.4.16</ecNumber>
    </recommendedName>
</protein>
<comment type="catalytic activity">
    <reaction evidence="2">
        <text>thiamine phosphate + ATP = thiamine diphosphate + ADP</text>
        <dbReference type="Rhea" id="RHEA:15913"/>
        <dbReference type="ChEBI" id="CHEBI:30616"/>
        <dbReference type="ChEBI" id="CHEBI:37575"/>
        <dbReference type="ChEBI" id="CHEBI:58937"/>
        <dbReference type="ChEBI" id="CHEBI:456216"/>
        <dbReference type="EC" id="2.7.4.16"/>
    </reaction>
</comment>
<feature type="binding site" evidence="2">
    <location>
        <position position="201"/>
    </location>
    <ligand>
        <name>Mg(2+)</name>
        <dbReference type="ChEBI" id="CHEBI:18420"/>
        <label>5</label>
    </ligand>
</feature>
<feature type="domain" description="PurM-like N-terminal" evidence="3">
    <location>
        <begin position="24"/>
        <end position="129"/>
    </location>
</feature>
<dbReference type="InterPro" id="IPR036921">
    <property type="entry name" value="PurM-like_N_sf"/>
</dbReference>
<dbReference type="GO" id="GO:0009228">
    <property type="term" value="P:thiamine biosynthetic process"/>
    <property type="evidence" value="ECO:0007669"/>
    <property type="project" value="UniProtKB-KW"/>
</dbReference>
<dbReference type="AlphaFoldDB" id="A0A9X2RK42"/>
<feature type="binding site" evidence="2">
    <location>
        <position position="25"/>
    </location>
    <ligand>
        <name>Mg(2+)</name>
        <dbReference type="ChEBI" id="CHEBI:18420"/>
        <label>4</label>
    </ligand>
</feature>
<feature type="binding site" evidence="2">
    <location>
        <position position="37"/>
    </location>
    <ligand>
        <name>Mg(2+)</name>
        <dbReference type="ChEBI" id="CHEBI:18420"/>
        <label>1</label>
    </ligand>
</feature>
<evidence type="ECO:0000256" key="1">
    <source>
        <dbReference type="ARBA" id="ARBA00022977"/>
    </source>
</evidence>
<comment type="similarity">
    <text evidence="2">Belongs to the thiamine-monophosphate kinase family.</text>
</comment>
<feature type="binding site" evidence="2">
    <location>
        <position position="65"/>
    </location>
    <ligand>
        <name>Mg(2+)</name>
        <dbReference type="ChEBI" id="CHEBI:18420"/>
        <label>2</label>
    </ligand>
</feature>
<feature type="domain" description="PurM-like C-terminal" evidence="4">
    <location>
        <begin position="141"/>
        <end position="288"/>
    </location>
</feature>
<feature type="binding site" evidence="2">
    <location>
        <begin position="112"/>
        <end position="113"/>
    </location>
    <ligand>
        <name>ATP</name>
        <dbReference type="ChEBI" id="CHEBI:30616"/>
    </ligand>
</feature>
<feature type="binding site" evidence="2">
    <location>
        <position position="35"/>
    </location>
    <ligand>
        <name>Mg(2+)</name>
        <dbReference type="ChEBI" id="CHEBI:18420"/>
        <label>4</label>
    </ligand>
</feature>
<dbReference type="CDD" id="cd02194">
    <property type="entry name" value="ThiL"/>
    <property type="match status" value="1"/>
</dbReference>
<sequence>MDEFGLIARYFAPLAGEGAEGLTDDAAELGGMLMTKDVLVEGVHFLKTDPLDLVARKALRVNRSDLIAKGARPETYALGLVWPQDTQESDIAAFSTGLWAEQKECGLALLGGDTTRGAQTVVSVTMFGRPLGPRITRAGGEPGQGLYVTGNIGDGLLGLEAAKGSPSADDEEAMPYRLPSVPSGAEELVARFASASLDVSDGLVADARHMAEASKLRLVIDVDRVPFSAAGMEARRAGRLAELLGGGDDYQTLFLSGAEEKELQQEAHRLGLRLSHIGRAEEGEGVGLLMRGTPWKADIKGYNHFA</sequence>
<feature type="binding site" evidence="2">
    <location>
        <position position="25"/>
    </location>
    <ligand>
        <name>Mg(2+)</name>
        <dbReference type="ChEBI" id="CHEBI:18420"/>
        <label>3</label>
    </ligand>
</feature>
<dbReference type="Gene3D" id="3.30.1330.10">
    <property type="entry name" value="PurM-like, N-terminal domain"/>
    <property type="match status" value="1"/>
</dbReference>
<comment type="caution">
    <text evidence="2">Lacks conserved residue(s) required for the propagation of feature annotation.</text>
</comment>
<feature type="binding site" evidence="2">
    <location>
        <position position="302"/>
    </location>
    <ligand>
        <name>substrate</name>
    </ligand>
</feature>
<dbReference type="Gene3D" id="3.90.650.10">
    <property type="entry name" value="PurM-like C-terminal domain"/>
    <property type="match status" value="1"/>
</dbReference>
<keyword evidence="2" id="KW-0460">Magnesium</keyword>
<comment type="caution">
    <text evidence="5">The sequence shown here is derived from an EMBL/GenBank/DDBJ whole genome shotgun (WGS) entry which is preliminary data.</text>
</comment>
<keyword evidence="1 2" id="KW-0784">Thiamine biosynthesis</keyword>
<evidence type="ECO:0000256" key="2">
    <source>
        <dbReference type="HAMAP-Rule" id="MF_02128"/>
    </source>
</evidence>
<dbReference type="GO" id="GO:0005524">
    <property type="term" value="F:ATP binding"/>
    <property type="evidence" value="ECO:0007669"/>
    <property type="project" value="UniProtKB-UniRule"/>
</dbReference>
<dbReference type="PIRSF" id="PIRSF005303">
    <property type="entry name" value="Thiam_monoph_kin"/>
    <property type="match status" value="1"/>
</dbReference>
<feature type="binding site" evidence="2">
    <location>
        <position position="137"/>
    </location>
    <ligand>
        <name>ATP</name>
        <dbReference type="ChEBI" id="CHEBI:30616"/>
    </ligand>
</feature>
<dbReference type="PANTHER" id="PTHR30270:SF0">
    <property type="entry name" value="THIAMINE-MONOPHOSPHATE KINASE"/>
    <property type="match status" value="1"/>
</dbReference>
<keyword evidence="2 5" id="KW-0808">Transferase</keyword>
<accession>A0A9X2RK42</accession>
<comment type="function">
    <text evidence="2">Catalyzes the ATP-dependent phosphorylation of thiamine-monophosphate (TMP) to form thiamine-pyrophosphate (TPP), the active form of vitamin B1.</text>
</comment>
<dbReference type="InterPro" id="IPR006283">
    <property type="entry name" value="ThiL-like"/>
</dbReference>
<dbReference type="GO" id="GO:0009030">
    <property type="term" value="F:thiamine-phosphate kinase activity"/>
    <property type="evidence" value="ECO:0007669"/>
    <property type="project" value="UniProtKB-UniRule"/>
</dbReference>
<dbReference type="NCBIfam" id="TIGR01379">
    <property type="entry name" value="thiL"/>
    <property type="match status" value="1"/>
</dbReference>
<dbReference type="SUPFAM" id="SSF55326">
    <property type="entry name" value="PurM N-terminal domain-like"/>
    <property type="match status" value="1"/>
</dbReference>
<evidence type="ECO:0000313" key="5">
    <source>
        <dbReference type="EMBL" id="MCQ8185222.1"/>
    </source>
</evidence>
<feature type="binding site" evidence="2">
    <location>
        <position position="113"/>
    </location>
    <ligand>
        <name>Mg(2+)</name>
        <dbReference type="ChEBI" id="CHEBI:18420"/>
        <label>1</label>
    </ligand>
</feature>
<dbReference type="GO" id="GO:0000287">
    <property type="term" value="F:magnesium ion binding"/>
    <property type="evidence" value="ECO:0007669"/>
    <property type="project" value="UniProtKB-UniRule"/>
</dbReference>
<dbReference type="SUPFAM" id="SSF56042">
    <property type="entry name" value="PurM C-terminal domain-like"/>
    <property type="match status" value="1"/>
</dbReference>